<dbReference type="GO" id="GO:0006164">
    <property type="term" value="P:purine nucleotide biosynthetic process"/>
    <property type="evidence" value="ECO:0007669"/>
    <property type="project" value="UniProtKB-KW"/>
</dbReference>
<evidence type="ECO:0000259" key="13">
    <source>
        <dbReference type="Pfam" id="PF02882"/>
    </source>
</evidence>
<comment type="similarity">
    <text evidence="11">Belongs to the tetrahydrofolate dehydrogenase/cyclohydrolase family.</text>
</comment>
<dbReference type="HAMAP" id="MF_01576">
    <property type="entry name" value="THF_DHG_CYH"/>
    <property type="match status" value="1"/>
</dbReference>
<evidence type="ECO:0000256" key="8">
    <source>
        <dbReference type="ARBA" id="ARBA00023102"/>
    </source>
</evidence>
<dbReference type="FunFam" id="3.40.50.10860:FF:000005">
    <property type="entry name" value="C-1-tetrahydrofolate synthase, cytoplasmic, putative"/>
    <property type="match status" value="1"/>
</dbReference>
<dbReference type="Gene3D" id="3.40.50.10860">
    <property type="entry name" value="Leucine Dehydrogenase, chain A, domain 1"/>
    <property type="match status" value="1"/>
</dbReference>
<dbReference type="CDD" id="cd01080">
    <property type="entry name" value="NAD_bind_m-THF_DH_Cyclohyd"/>
    <property type="match status" value="1"/>
</dbReference>
<comment type="pathway">
    <text evidence="1 11">One-carbon metabolism; tetrahydrofolate interconversion.</text>
</comment>
<dbReference type="PROSITE" id="PS00767">
    <property type="entry name" value="THF_DHG_CYH_2"/>
    <property type="match status" value="1"/>
</dbReference>
<dbReference type="Gene3D" id="3.40.50.720">
    <property type="entry name" value="NAD(P)-binding Rossmann-like Domain"/>
    <property type="match status" value="1"/>
</dbReference>
<dbReference type="InterPro" id="IPR020631">
    <property type="entry name" value="THF_DH/CycHdrlase_NAD-bd_dom"/>
</dbReference>
<comment type="caution">
    <text evidence="11">Lacks conserved residue(s) required for the propagation of feature annotation.</text>
</comment>
<name>A0A2M8DRB2_9BACT</name>
<dbReference type="GO" id="GO:0005829">
    <property type="term" value="C:cytosol"/>
    <property type="evidence" value="ECO:0007669"/>
    <property type="project" value="TreeGrafter"/>
</dbReference>
<feature type="domain" description="Tetrahydrofolate dehydrogenase/cyclohydrolase catalytic" evidence="12">
    <location>
        <begin position="5"/>
        <end position="116"/>
    </location>
</feature>
<evidence type="ECO:0000256" key="10">
    <source>
        <dbReference type="ARBA" id="ARBA00023268"/>
    </source>
</evidence>
<dbReference type="InterPro" id="IPR000672">
    <property type="entry name" value="THF_DH/CycHdrlase"/>
</dbReference>
<comment type="catalytic activity">
    <reaction evidence="11">
        <text>(6R)-5,10-methenyltetrahydrofolate + H2O = (6R)-10-formyltetrahydrofolate + H(+)</text>
        <dbReference type="Rhea" id="RHEA:23700"/>
        <dbReference type="ChEBI" id="CHEBI:15377"/>
        <dbReference type="ChEBI" id="CHEBI:15378"/>
        <dbReference type="ChEBI" id="CHEBI:57455"/>
        <dbReference type="ChEBI" id="CHEBI:195366"/>
        <dbReference type="EC" id="3.5.4.9"/>
    </reaction>
</comment>
<keyword evidence="5 11" id="KW-0378">Hydrolase</keyword>
<dbReference type="Pfam" id="PF00763">
    <property type="entry name" value="THF_DHG_CYH"/>
    <property type="match status" value="1"/>
</dbReference>
<evidence type="ECO:0000256" key="9">
    <source>
        <dbReference type="ARBA" id="ARBA00023167"/>
    </source>
</evidence>
<sequence>MTQIIDGKKLAQQVRDNVRQNIKENELSLGLAVILIGEDPASTLYVKLKRKAAEKAGINFHLYKLPVNITEQEVLDAIKFLNQDEQVTGILVQLPLPKHLDQNKIIQTINPQKDVDGFHPDNINNFLSGQTNFIPGLARGIELLIKEVTPDLTDKKLCILANSDTFTETLEKYFTNQGCLTTHCHLNEPDWIEKTKQADILIVAVGKPLLIKADNIKKGAIVIDVGTNRLTDHTIVGDVDYDDVIDQCTAITPVPGGVGPMTIAMLLDNCVKLAQK</sequence>
<comment type="catalytic activity">
    <reaction evidence="11">
        <text>(6R)-5,10-methylene-5,6,7,8-tetrahydrofolate + NADP(+) = (6R)-5,10-methenyltetrahydrofolate + NADPH</text>
        <dbReference type="Rhea" id="RHEA:22812"/>
        <dbReference type="ChEBI" id="CHEBI:15636"/>
        <dbReference type="ChEBI" id="CHEBI:57455"/>
        <dbReference type="ChEBI" id="CHEBI:57783"/>
        <dbReference type="ChEBI" id="CHEBI:58349"/>
        <dbReference type="EC" id="1.5.1.5"/>
    </reaction>
</comment>
<dbReference type="PANTHER" id="PTHR48099:SF5">
    <property type="entry name" value="C-1-TETRAHYDROFOLATE SYNTHASE, CYTOPLASMIC"/>
    <property type="match status" value="1"/>
</dbReference>
<keyword evidence="9 11" id="KW-0486">Methionine biosynthesis</keyword>
<dbReference type="PROSITE" id="PS00766">
    <property type="entry name" value="THF_DHG_CYH_1"/>
    <property type="match status" value="1"/>
</dbReference>
<dbReference type="EC" id="3.5.4.9" evidence="11"/>
<dbReference type="PRINTS" id="PR00085">
    <property type="entry name" value="THFDHDRGNASE"/>
</dbReference>
<accession>A0A2M8DRB2</accession>
<comment type="caution">
    <text evidence="14">The sequence shown here is derived from an EMBL/GenBank/DDBJ whole genome shotgun (WGS) entry which is preliminary data.</text>
</comment>
<evidence type="ECO:0000256" key="1">
    <source>
        <dbReference type="ARBA" id="ARBA00004777"/>
    </source>
</evidence>
<keyword evidence="8 11" id="KW-0368">Histidine biosynthesis</keyword>
<dbReference type="GO" id="GO:0000105">
    <property type="term" value="P:L-histidine biosynthetic process"/>
    <property type="evidence" value="ECO:0007669"/>
    <property type="project" value="UniProtKB-KW"/>
</dbReference>
<dbReference type="InterPro" id="IPR020867">
    <property type="entry name" value="THF_DH/CycHdrlase_CS"/>
</dbReference>
<protein>
    <recommendedName>
        <fullName evidence="11">Bifunctional protein FolD</fullName>
    </recommendedName>
    <domain>
        <recommendedName>
            <fullName evidence="11">Methylenetetrahydrofolate dehydrogenase</fullName>
            <ecNumber evidence="11">1.5.1.5</ecNumber>
        </recommendedName>
    </domain>
    <domain>
        <recommendedName>
            <fullName evidence="11">Methenyltetrahydrofolate cyclohydrolase</fullName>
            <ecNumber evidence="11">3.5.4.9</ecNumber>
        </recommendedName>
    </domain>
</protein>
<proteinExistence type="inferred from homology"/>
<evidence type="ECO:0000313" key="14">
    <source>
        <dbReference type="EMBL" id="PJC01901.1"/>
    </source>
</evidence>
<dbReference type="InterPro" id="IPR020630">
    <property type="entry name" value="THF_DH/CycHdrlase_cat_dom"/>
</dbReference>
<dbReference type="AlphaFoldDB" id="A0A2M8DRB2"/>
<evidence type="ECO:0000313" key="15">
    <source>
        <dbReference type="Proteomes" id="UP000230136"/>
    </source>
</evidence>
<dbReference type="GO" id="GO:0035999">
    <property type="term" value="P:tetrahydrofolate interconversion"/>
    <property type="evidence" value="ECO:0007669"/>
    <property type="project" value="UniProtKB-UniRule"/>
</dbReference>
<comment type="subunit">
    <text evidence="2 11">Homodimer.</text>
</comment>
<feature type="binding site" evidence="11">
    <location>
        <position position="227"/>
    </location>
    <ligand>
        <name>NADP(+)</name>
        <dbReference type="ChEBI" id="CHEBI:58349"/>
    </ligand>
</feature>
<evidence type="ECO:0000256" key="11">
    <source>
        <dbReference type="HAMAP-Rule" id="MF_01576"/>
    </source>
</evidence>
<comment type="function">
    <text evidence="11">Catalyzes the oxidation of 5,10-methylenetetrahydrofolate to 5,10-methenyltetrahydrofolate and then the hydrolysis of 5,10-methenyltetrahydrofolate to 10-formyltetrahydrofolate.</text>
</comment>
<dbReference type="PANTHER" id="PTHR48099">
    <property type="entry name" value="C-1-TETRAHYDROFOLATE SYNTHASE, CYTOPLASMIC-RELATED"/>
    <property type="match status" value="1"/>
</dbReference>
<dbReference type="SUPFAM" id="SSF53223">
    <property type="entry name" value="Aminoacid dehydrogenase-like, N-terminal domain"/>
    <property type="match status" value="1"/>
</dbReference>
<reference evidence="15" key="1">
    <citation type="submission" date="2017-09" db="EMBL/GenBank/DDBJ databases">
        <title>Depth-based differentiation of microbial function through sediment-hosted aquifers and enrichment of novel symbionts in the deep terrestrial subsurface.</title>
        <authorList>
            <person name="Probst A.J."/>
            <person name="Ladd B."/>
            <person name="Jarett J.K."/>
            <person name="Geller-Mcgrath D.E."/>
            <person name="Sieber C.M.K."/>
            <person name="Emerson J.B."/>
            <person name="Anantharaman K."/>
            <person name="Thomas B.C."/>
            <person name="Malmstrom R."/>
            <person name="Stieglmeier M."/>
            <person name="Klingl A."/>
            <person name="Woyke T."/>
            <person name="Ryan C.M."/>
            <person name="Banfield J.F."/>
        </authorList>
    </citation>
    <scope>NUCLEOTIDE SEQUENCE [LARGE SCALE GENOMIC DNA]</scope>
</reference>
<keyword evidence="6 11" id="KW-0521">NADP</keyword>
<evidence type="ECO:0000256" key="7">
    <source>
        <dbReference type="ARBA" id="ARBA00023002"/>
    </source>
</evidence>
<evidence type="ECO:0000259" key="12">
    <source>
        <dbReference type="Pfam" id="PF00763"/>
    </source>
</evidence>
<dbReference type="InterPro" id="IPR046346">
    <property type="entry name" value="Aminoacid_DH-like_N_sf"/>
</dbReference>
<evidence type="ECO:0000256" key="3">
    <source>
        <dbReference type="ARBA" id="ARBA00022563"/>
    </source>
</evidence>
<dbReference type="InterPro" id="IPR036291">
    <property type="entry name" value="NAD(P)-bd_dom_sf"/>
</dbReference>
<dbReference type="Proteomes" id="UP000230136">
    <property type="component" value="Unassembled WGS sequence"/>
</dbReference>
<dbReference type="GO" id="GO:0004488">
    <property type="term" value="F:methylenetetrahydrofolate dehydrogenase (NADP+) activity"/>
    <property type="evidence" value="ECO:0007669"/>
    <property type="project" value="UniProtKB-UniRule"/>
</dbReference>
<dbReference type="SUPFAM" id="SSF51735">
    <property type="entry name" value="NAD(P)-binding Rossmann-fold domains"/>
    <property type="match status" value="1"/>
</dbReference>
<dbReference type="EC" id="1.5.1.5" evidence="11"/>
<feature type="domain" description="Tetrahydrofolate dehydrogenase/cyclohydrolase NAD(P)-binding" evidence="13">
    <location>
        <begin position="137"/>
        <end position="275"/>
    </location>
</feature>
<keyword evidence="3 11" id="KW-0554">One-carbon metabolism</keyword>
<keyword evidence="7 11" id="KW-0560">Oxidoreductase</keyword>
<evidence type="ECO:0000256" key="4">
    <source>
        <dbReference type="ARBA" id="ARBA00022755"/>
    </source>
</evidence>
<dbReference type="Pfam" id="PF02882">
    <property type="entry name" value="THF_DHG_CYH_C"/>
    <property type="match status" value="1"/>
</dbReference>
<evidence type="ECO:0000256" key="5">
    <source>
        <dbReference type="ARBA" id="ARBA00022801"/>
    </source>
</evidence>
<dbReference type="UniPathway" id="UPA00193"/>
<organism evidence="14 15">
    <name type="scientific">Candidatus Komeilibacteria bacterium CG_4_9_14_0_8_um_filter_36_9</name>
    <dbReference type="NCBI Taxonomy" id="1974473"/>
    <lineage>
        <taxon>Bacteria</taxon>
        <taxon>Candidatus Komeiliibacteriota</taxon>
    </lineage>
</organism>
<dbReference type="GO" id="GO:0009086">
    <property type="term" value="P:methionine biosynthetic process"/>
    <property type="evidence" value="ECO:0007669"/>
    <property type="project" value="UniProtKB-KW"/>
</dbReference>
<gene>
    <name evidence="11" type="primary">folD</name>
    <name evidence="14" type="ORF">CO073_02315</name>
</gene>
<evidence type="ECO:0000256" key="6">
    <source>
        <dbReference type="ARBA" id="ARBA00022857"/>
    </source>
</evidence>
<dbReference type="GO" id="GO:0004477">
    <property type="term" value="F:methenyltetrahydrofolate cyclohydrolase activity"/>
    <property type="evidence" value="ECO:0007669"/>
    <property type="project" value="UniProtKB-UniRule"/>
</dbReference>
<dbReference type="EMBL" id="PFSY01000104">
    <property type="protein sequence ID" value="PJC01901.1"/>
    <property type="molecule type" value="Genomic_DNA"/>
</dbReference>
<keyword evidence="10 11" id="KW-0511">Multifunctional enzyme</keyword>
<keyword evidence="11" id="KW-0028">Amino-acid biosynthesis</keyword>
<evidence type="ECO:0000256" key="2">
    <source>
        <dbReference type="ARBA" id="ARBA00011738"/>
    </source>
</evidence>
<keyword evidence="4 11" id="KW-0658">Purine biosynthesis</keyword>